<dbReference type="PROSITE" id="PS50943">
    <property type="entry name" value="HTH_CROC1"/>
    <property type="match status" value="1"/>
</dbReference>
<evidence type="ECO:0000259" key="4">
    <source>
        <dbReference type="PROSITE" id="PS50943"/>
    </source>
</evidence>
<keyword evidence="6" id="KW-1185">Reference proteome</keyword>
<comment type="caution">
    <text evidence="5">The sequence shown here is derived from an EMBL/GenBank/DDBJ whole genome shotgun (WGS) entry which is preliminary data.</text>
</comment>
<dbReference type="InterPro" id="IPR039418">
    <property type="entry name" value="LexA-like"/>
</dbReference>
<dbReference type="SUPFAM" id="SSF47413">
    <property type="entry name" value="lambda repressor-like DNA-binding domains"/>
    <property type="match status" value="1"/>
</dbReference>
<keyword evidence="1" id="KW-0805">Transcription regulation</keyword>
<dbReference type="SUPFAM" id="SSF51306">
    <property type="entry name" value="LexA/Signal peptidase"/>
    <property type="match status" value="1"/>
</dbReference>
<dbReference type="InterPro" id="IPR036286">
    <property type="entry name" value="LexA/Signal_pep-like_sf"/>
</dbReference>
<dbReference type="InterPro" id="IPR001387">
    <property type="entry name" value="Cro/C1-type_HTH"/>
</dbReference>
<dbReference type="PANTHER" id="PTHR40661">
    <property type="match status" value="1"/>
</dbReference>
<dbReference type="Proteomes" id="UP000528945">
    <property type="component" value="Unassembled WGS sequence"/>
</dbReference>
<keyword evidence="2" id="KW-0238">DNA-binding</keyword>
<dbReference type="Gene3D" id="2.10.109.10">
    <property type="entry name" value="Umud Fragment, subunit A"/>
    <property type="match status" value="1"/>
</dbReference>
<organism evidence="5 6">
    <name type="scientific">Sphingomonas aquatilis</name>
    <dbReference type="NCBI Taxonomy" id="93063"/>
    <lineage>
        <taxon>Bacteria</taxon>
        <taxon>Pseudomonadati</taxon>
        <taxon>Pseudomonadota</taxon>
        <taxon>Alphaproteobacteria</taxon>
        <taxon>Sphingomonadales</taxon>
        <taxon>Sphingomonadaceae</taxon>
        <taxon>Sphingomonas</taxon>
    </lineage>
</organism>
<dbReference type="EMBL" id="JACIDB010000004">
    <property type="protein sequence ID" value="MBB3876121.1"/>
    <property type="molecule type" value="Genomic_DNA"/>
</dbReference>
<dbReference type="GO" id="GO:0003677">
    <property type="term" value="F:DNA binding"/>
    <property type="evidence" value="ECO:0007669"/>
    <property type="project" value="UniProtKB-KW"/>
</dbReference>
<dbReference type="AlphaFoldDB" id="A0AAW3TSQ8"/>
<reference evidence="5 6" key="1">
    <citation type="submission" date="2020-08" db="EMBL/GenBank/DDBJ databases">
        <title>Genomic Encyclopedia of Type Strains, Phase IV (KMG-IV): sequencing the most valuable type-strain genomes for metagenomic binning, comparative biology and taxonomic classification.</title>
        <authorList>
            <person name="Goeker M."/>
        </authorList>
    </citation>
    <scope>NUCLEOTIDE SEQUENCE [LARGE SCALE GENOMIC DNA]</scope>
    <source>
        <strain evidence="5 6">DSM 15581</strain>
    </source>
</reference>
<proteinExistence type="predicted"/>
<evidence type="ECO:0000313" key="5">
    <source>
        <dbReference type="EMBL" id="MBB3876121.1"/>
    </source>
</evidence>
<keyword evidence="3" id="KW-0804">Transcription</keyword>
<evidence type="ECO:0000313" key="6">
    <source>
        <dbReference type="Proteomes" id="UP000528945"/>
    </source>
</evidence>
<dbReference type="CDD" id="cd00093">
    <property type="entry name" value="HTH_XRE"/>
    <property type="match status" value="1"/>
</dbReference>
<protein>
    <submittedName>
        <fullName evidence="5">Transcriptional regulator with XRE-family HTH domain</fullName>
    </submittedName>
</protein>
<evidence type="ECO:0000256" key="3">
    <source>
        <dbReference type="ARBA" id="ARBA00023163"/>
    </source>
</evidence>
<dbReference type="Gene3D" id="1.10.260.40">
    <property type="entry name" value="lambda repressor-like DNA-binding domains"/>
    <property type="match status" value="1"/>
</dbReference>
<dbReference type="InterPro" id="IPR015927">
    <property type="entry name" value="Peptidase_S24_S26A/B/C"/>
</dbReference>
<sequence length="200" mass="21628">MTTPLADRIKLLRQSRGETQTEFGFVIGATQATVARWEGGSAPKHDALVRLAQLANVTVEEFLSTAMRADGTGDVQIVGYVGAGAAIYPFDDMAHGDGFGTVERPPFVRGKAVAVEVRGDSLIPVAEDGWRLIYAGEQTVLEDEVLNCLCVVKLVDGRTLVKRVIRGSKPRRYHLVSTNAPLIEDAEIEWAAKVKAIIPA</sequence>
<accession>A0AAW3TSQ8</accession>
<feature type="domain" description="HTH cro/C1-type" evidence="4">
    <location>
        <begin position="9"/>
        <end position="62"/>
    </location>
</feature>
<dbReference type="InterPro" id="IPR010982">
    <property type="entry name" value="Lambda_DNA-bd_dom_sf"/>
</dbReference>
<evidence type="ECO:0000256" key="2">
    <source>
        <dbReference type="ARBA" id="ARBA00023125"/>
    </source>
</evidence>
<dbReference type="RefSeq" id="WP_167509702.1">
    <property type="nucleotide sequence ID" value="NZ_JACIDB010000004.1"/>
</dbReference>
<name>A0AAW3TSQ8_9SPHN</name>
<dbReference type="Pfam" id="PF00717">
    <property type="entry name" value="Peptidase_S24"/>
    <property type="match status" value="1"/>
</dbReference>
<dbReference type="Pfam" id="PF13560">
    <property type="entry name" value="HTH_31"/>
    <property type="match status" value="1"/>
</dbReference>
<dbReference type="SMART" id="SM00530">
    <property type="entry name" value="HTH_XRE"/>
    <property type="match status" value="1"/>
</dbReference>
<evidence type="ECO:0000256" key="1">
    <source>
        <dbReference type="ARBA" id="ARBA00023015"/>
    </source>
</evidence>
<gene>
    <name evidence="5" type="ORF">GGR47_002367</name>
</gene>
<dbReference type="CDD" id="cd06529">
    <property type="entry name" value="S24_LexA-like"/>
    <property type="match status" value="1"/>
</dbReference>
<dbReference type="PANTHER" id="PTHR40661:SF3">
    <property type="entry name" value="FELS-1 PROPHAGE TRANSCRIPTIONAL REGULATOR"/>
    <property type="match status" value="1"/>
</dbReference>